<dbReference type="Proteomes" id="UP000479000">
    <property type="component" value="Unassembled WGS sequence"/>
</dbReference>
<proteinExistence type="predicted"/>
<reference evidence="2 3" key="1">
    <citation type="submission" date="2020-02" db="EMBL/GenBank/DDBJ databases">
        <authorList>
            <person name="Ferguson B K."/>
        </authorList>
    </citation>
    <scope>NUCLEOTIDE SEQUENCE [LARGE SCALE GENOMIC DNA]</scope>
</reference>
<protein>
    <submittedName>
        <fullName evidence="2">Uncharacterized protein</fullName>
    </submittedName>
</protein>
<dbReference type="EMBL" id="CADCXU010000076">
    <property type="protein sequence ID" value="CAA9993052.1"/>
    <property type="molecule type" value="Genomic_DNA"/>
</dbReference>
<gene>
    <name evidence="1" type="ORF">NTEN_LOCUS37</name>
    <name evidence="2" type="ORF">NTEN_LOCUS39</name>
</gene>
<evidence type="ECO:0000313" key="2">
    <source>
        <dbReference type="EMBL" id="CAA9993052.1"/>
    </source>
</evidence>
<evidence type="ECO:0000313" key="3">
    <source>
        <dbReference type="Proteomes" id="UP000479000"/>
    </source>
</evidence>
<accession>A0A6H5FVG9</accession>
<dbReference type="EMBL" id="CADCXU010000074">
    <property type="protein sequence ID" value="CAA9993050.1"/>
    <property type="molecule type" value="Genomic_DNA"/>
</dbReference>
<dbReference type="AlphaFoldDB" id="A0A6H5FVG9"/>
<organism evidence="2 3">
    <name type="scientific">Nesidiocoris tenuis</name>
    <dbReference type="NCBI Taxonomy" id="355587"/>
    <lineage>
        <taxon>Eukaryota</taxon>
        <taxon>Metazoa</taxon>
        <taxon>Ecdysozoa</taxon>
        <taxon>Arthropoda</taxon>
        <taxon>Hexapoda</taxon>
        <taxon>Insecta</taxon>
        <taxon>Pterygota</taxon>
        <taxon>Neoptera</taxon>
        <taxon>Paraneoptera</taxon>
        <taxon>Hemiptera</taxon>
        <taxon>Heteroptera</taxon>
        <taxon>Panheteroptera</taxon>
        <taxon>Cimicomorpha</taxon>
        <taxon>Miridae</taxon>
        <taxon>Dicyphina</taxon>
        <taxon>Nesidiocoris</taxon>
    </lineage>
</organism>
<evidence type="ECO:0000313" key="1">
    <source>
        <dbReference type="EMBL" id="CAA9993050.1"/>
    </source>
</evidence>
<keyword evidence="3" id="KW-1185">Reference proteome</keyword>
<sequence length="59" mass="6805">MSIDTMMGNIITHTLRWGIRYFHVALLEIIGHKFVVLSSQQRIFVQLIFQASKTPTSKT</sequence>
<name>A0A6H5FVG9_9HEMI</name>
<feature type="non-terminal residue" evidence="2">
    <location>
        <position position="59"/>
    </location>
</feature>